<comment type="similarity">
    <text evidence="2 6">Belongs to the dTDP-4-dehydrorhamnose reductase family.</text>
</comment>
<evidence type="ECO:0000256" key="2">
    <source>
        <dbReference type="ARBA" id="ARBA00010944"/>
    </source>
</evidence>
<feature type="domain" description="RmlD-like substrate binding" evidence="7">
    <location>
        <begin position="28"/>
        <end position="303"/>
    </location>
</feature>
<sequence length="312" mass="33975">MRLKRQARFRLSYPRQVCPQMTDEAGFLVVGGDSLVGGGVTAALRRRGHSFFTTTRRHSNLTVGRTFLDFESTEPFKAPDGVGYAFVIAAATNYDRCETDPMARVINVELIPRTVASLLEQGLFVTFISTNSVFGGERPWPGEDDAHAPQIAYAQQKSDGELAVRAAAERLGATDRLNIVRLTKIMNGAVSPLPAWFDAWRRGEPVQPFSDLIFAPISVRFVGEALVTIGERRVSGNLHLSGAENVDYVTFAHALARRAGVDAALISPSSAAEKGIHIAFKPRYSGLGMTRTTQLTGIEPQKLDDLIADLGD</sequence>
<comment type="catalytic activity">
    <reaction evidence="5 6">
        <text>dTDP-beta-L-rhamnose + NADP(+) = dTDP-4-dehydro-beta-L-rhamnose + NADPH + H(+)</text>
        <dbReference type="Rhea" id="RHEA:21796"/>
        <dbReference type="ChEBI" id="CHEBI:15378"/>
        <dbReference type="ChEBI" id="CHEBI:57510"/>
        <dbReference type="ChEBI" id="CHEBI:57783"/>
        <dbReference type="ChEBI" id="CHEBI:58349"/>
        <dbReference type="ChEBI" id="CHEBI:62830"/>
        <dbReference type="EC" id="1.1.1.133"/>
    </reaction>
</comment>
<reference evidence="8 9" key="1">
    <citation type="submission" date="2019-04" db="EMBL/GenBank/DDBJ databases">
        <title>Phreatobacter aquaticus sp. nov.</title>
        <authorList>
            <person name="Choi A."/>
        </authorList>
    </citation>
    <scope>NUCLEOTIDE SEQUENCE [LARGE SCALE GENOMIC DNA]</scope>
    <source>
        <strain evidence="8 9">KCTC 52518</strain>
    </source>
</reference>
<dbReference type="InterPro" id="IPR029903">
    <property type="entry name" value="RmlD-like-bd"/>
</dbReference>
<keyword evidence="6" id="KW-0521">NADP</keyword>
<dbReference type="PANTHER" id="PTHR10491:SF4">
    <property type="entry name" value="METHIONINE ADENOSYLTRANSFERASE 2 SUBUNIT BETA"/>
    <property type="match status" value="1"/>
</dbReference>
<keyword evidence="6" id="KW-0560">Oxidoreductase</keyword>
<evidence type="ECO:0000313" key="9">
    <source>
        <dbReference type="Proteomes" id="UP000298781"/>
    </source>
</evidence>
<dbReference type="InterPro" id="IPR005913">
    <property type="entry name" value="dTDP_dehydrorham_reduct"/>
</dbReference>
<dbReference type="GO" id="GO:0008831">
    <property type="term" value="F:dTDP-4-dehydrorhamnose reductase activity"/>
    <property type="evidence" value="ECO:0007669"/>
    <property type="project" value="UniProtKB-EC"/>
</dbReference>
<keyword evidence="9" id="KW-1185">Reference proteome</keyword>
<organism evidence="8 9">
    <name type="scientific">Phreatobacter stygius</name>
    <dbReference type="NCBI Taxonomy" id="1940610"/>
    <lineage>
        <taxon>Bacteria</taxon>
        <taxon>Pseudomonadati</taxon>
        <taxon>Pseudomonadota</taxon>
        <taxon>Alphaproteobacteria</taxon>
        <taxon>Hyphomicrobiales</taxon>
        <taxon>Phreatobacteraceae</taxon>
        <taxon>Phreatobacter</taxon>
    </lineage>
</organism>
<dbReference type="PANTHER" id="PTHR10491">
    <property type="entry name" value="DTDP-4-DEHYDRORHAMNOSE REDUCTASE"/>
    <property type="match status" value="1"/>
</dbReference>
<accession>A0A4D7AQA9</accession>
<evidence type="ECO:0000256" key="1">
    <source>
        <dbReference type="ARBA" id="ARBA00004781"/>
    </source>
</evidence>
<protein>
    <recommendedName>
        <fullName evidence="4 6">dTDP-4-dehydrorhamnose reductase</fullName>
        <ecNumber evidence="3 6">1.1.1.133</ecNumber>
    </recommendedName>
</protein>
<dbReference type="AlphaFoldDB" id="A0A4D7AQA9"/>
<dbReference type="InterPro" id="IPR036291">
    <property type="entry name" value="NAD(P)-bd_dom_sf"/>
</dbReference>
<evidence type="ECO:0000259" key="7">
    <source>
        <dbReference type="Pfam" id="PF04321"/>
    </source>
</evidence>
<gene>
    <name evidence="8" type="ORF">E8M01_02300</name>
</gene>
<name>A0A4D7AQA9_9HYPH</name>
<evidence type="ECO:0000256" key="5">
    <source>
        <dbReference type="ARBA" id="ARBA00048200"/>
    </source>
</evidence>
<evidence type="ECO:0000256" key="4">
    <source>
        <dbReference type="ARBA" id="ARBA00017099"/>
    </source>
</evidence>
<evidence type="ECO:0000256" key="3">
    <source>
        <dbReference type="ARBA" id="ARBA00012929"/>
    </source>
</evidence>
<dbReference type="OrthoDB" id="8264245at2"/>
<dbReference type="Pfam" id="PF04321">
    <property type="entry name" value="RmlD_sub_bind"/>
    <property type="match status" value="1"/>
</dbReference>
<evidence type="ECO:0000313" key="8">
    <source>
        <dbReference type="EMBL" id="QCI63169.1"/>
    </source>
</evidence>
<comment type="pathway">
    <text evidence="1 6">Carbohydrate biosynthesis; dTDP-L-rhamnose biosynthesis.</text>
</comment>
<dbReference type="EC" id="1.1.1.133" evidence="3 6"/>
<evidence type="ECO:0000256" key="6">
    <source>
        <dbReference type="RuleBase" id="RU364082"/>
    </source>
</evidence>
<dbReference type="Proteomes" id="UP000298781">
    <property type="component" value="Chromosome"/>
</dbReference>
<proteinExistence type="inferred from homology"/>
<comment type="cofactor">
    <cofactor evidence="6">
        <name>Mg(2+)</name>
        <dbReference type="ChEBI" id="CHEBI:18420"/>
    </cofactor>
    <text evidence="6">Binds 1 Mg(2+) ion per monomer.</text>
</comment>
<dbReference type="KEGG" id="pstg:E8M01_02300"/>
<comment type="function">
    <text evidence="6">Catalyzes the reduction of dTDP-6-deoxy-L-lyxo-4-hexulose to yield dTDP-L-rhamnose.</text>
</comment>
<dbReference type="GO" id="GO:0019305">
    <property type="term" value="P:dTDP-rhamnose biosynthetic process"/>
    <property type="evidence" value="ECO:0007669"/>
    <property type="project" value="UniProtKB-UniPathway"/>
</dbReference>
<dbReference type="Gene3D" id="3.40.50.720">
    <property type="entry name" value="NAD(P)-binding Rossmann-like Domain"/>
    <property type="match status" value="1"/>
</dbReference>
<dbReference type="SUPFAM" id="SSF51735">
    <property type="entry name" value="NAD(P)-binding Rossmann-fold domains"/>
    <property type="match status" value="1"/>
</dbReference>
<dbReference type="EMBL" id="CP039690">
    <property type="protein sequence ID" value="QCI63169.1"/>
    <property type="molecule type" value="Genomic_DNA"/>
</dbReference>
<dbReference type="UniPathway" id="UPA00124"/>